<dbReference type="Gene3D" id="2.130.10.10">
    <property type="entry name" value="YVTN repeat-like/Quinoprotein amine dehydrogenase"/>
    <property type="match status" value="2"/>
</dbReference>
<reference evidence="5 6" key="1">
    <citation type="journal article" date="2018" name="Proc. Natl. Acad. Sci. U.S.A.">
        <title>Linking secondary metabolites to gene clusters through genome sequencing of six diverse Aspergillus species.</title>
        <authorList>
            <person name="Kaerboelling I."/>
            <person name="Vesth T.C."/>
            <person name="Frisvad J.C."/>
            <person name="Nybo J.L."/>
            <person name="Theobald S."/>
            <person name="Kuo A."/>
            <person name="Bowyer P."/>
            <person name="Matsuda Y."/>
            <person name="Mondo S."/>
            <person name="Lyhne E.K."/>
            <person name="Kogle M.E."/>
            <person name="Clum A."/>
            <person name="Lipzen A."/>
            <person name="Salamov A."/>
            <person name="Ngan C.Y."/>
            <person name="Daum C."/>
            <person name="Chiniquy J."/>
            <person name="Barry K."/>
            <person name="LaButti K."/>
            <person name="Haridas S."/>
            <person name="Simmons B.A."/>
            <person name="Magnuson J.K."/>
            <person name="Mortensen U.H."/>
            <person name="Larsen T.O."/>
            <person name="Grigoriev I.V."/>
            <person name="Baker S.E."/>
            <person name="Andersen M.R."/>
        </authorList>
    </citation>
    <scope>NUCLEOTIDE SEQUENCE [LARGE SCALE GENOMIC DNA]</scope>
    <source>
        <strain evidence="5 6">IBT 24754</strain>
    </source>
</reference>
<dbReference type="GO" id="GO:1990811">
    <property type="term" value="C:MWP complex"/>
    <property type="evidence" value="ECO:0007669"/>
    <property type="project" value="TreeGrafter"/>
</dbReference>
<keyword evidence="4" id="KW-0175">Coiled coil</keyword>
<comment type="caution">
    <text evidence="5">The sequence shown here is derived from an EMBL/GenBank/DDBJ whole genome shotgun (WGS) entry which is preliminary data.</text>
</comment>
<dbReference type="GO" id="GO:0005815">
    <property type="term" value="C:microtubule organizing center"/>
    <property type="evidence" value="ECO:0007669"/>
    <property type="project" value="TreeGrafter"/>
</dbReference>
<evidence type="ECO:0000313" key="6">
    <source>
        <dbReference type="Proteomes" id="UP000244073"/>
    </source>
</evidence>
<dbReference type="GO" id="GO:1990810">
    <property type="term" value="P:microtubule anchoring at mitotic spindle pole body"/>
    <property type="evidence" value="ECO:0007669"/>
    <property type="project" value="TreeGrafter"/>
</dbReference>
<dbReference type="PANTHER" id="PTHR16220">
    <property type="entry name" value="WD REPEAT PROTEIN 8-RELATED"/>
    <property type="match status" value="1"/>
</dbReference>
<evidence type="ECO:0000256" key="1">
    <source>
        <dbReference type="ARBA" id="ARBA00009106"/>
    </source>
</evidence>
<evidence type="ECO:0008006" key="7">
    <source>
        <dbReference type="Google" id="ProtNLM"/>
    </source>
</evidence>
<name>A0A2T5M2S5_9EURO</name>
<keyword evidence="3" id="KW-0687">Ribonucleoprotein</keyword>
<keyword evidence="2" id="KW-0689">Ribosomal protein</keyword>
<evidence type="ECO:0000256" key="4">
    <source>
        <dbReference type="SAM" id="Coils"/>
    </source>
</evidence>
<dbReference type="GeneID" id="63811436"/>
<evidence type="ECO:0000313" key="5">
    <source>
        <dbReference type="EMBL" id="PTU22833.1"/>
    </source>
</evidence>
<dbReference type="PANTHER" id="PTHR16220:SF0">
    <property type="entry name" value="WD REPEAT-CONTAINING PROTEIN WRAP73"/>
    <property type="match status" value="1"/>
</dbReference>
<comment type="similarity">
    <text evidence="1">Belongs to the eukaryotic ribosomal protein eS25 family.</text>
</comment>
<dbReference type="GO" id="GO:0005840">
    <property type="term" value="C:ribosome"/>
    <property type="evidence" value="ECO:0007669"/>
    <property type="project" value="UniProtKB-KW"/>
</dbReference>
<dbReference type="EMBL" id="MSFN02000002">
    <property type="protein sequence ID" value="PTU22833.1"/>
    <property type="molecule type" value="Genomic_DNA"/>
</dbReference>
<evidence type="ECO:0000256" key="2">
    <source>
        <dbReference type="ARBA" id="ARBA00022980"/>
    </source>
</evidence>
<dbReference type="AlphaFoldDB" id="A0A2T5M2S5"/>
<dbReference type="VEuPathDB" id="FungiDB:P175DRAFT_0453818"/>
<dbReference type="OrthoDB" id="308690at2759"/>
<dbReference type="GO" id="GO:1990904">
    <property type="term" value="C:ribonucleoprotein complex"/>
    <property type="evidence" value="ECO:0007669"/>
    <property type="project" value="UniProtKB-KW"/>
</dbReference>
<dbReference type="InterPro" id="IPR036388">
    <property type="entry name" value="WH-like_DNA-bd_sf"/>
</dbReference>
<dbReference type="InterPro" id="IPR011044">
    <property type="entry name" value="Quino_amine_DH_bsu"/>
</dbReference>
<organism evidence="5 6">
    <name type="scientific">Aspergillus ochraceoroseus IBT 24754</name>
    <dbReference type="NCBI Taxonomy" id="1392256"/>
    <lineage>
        <taxon>Eukaryota</taxon>
        <taxon>Fungi</taxon>
        <taxon>Dikarya</taxon>
        <taxon>Ascomycota</taxon>
        <taxon>Pezizomycotina</taxon>
        <taxon>Eurotiomycetes</taxon>
        <taxon>Eurotiomycetidae</taxon>
        <taxon>Eurotiales</taxon>
        <taxon>Aspergillaceae</taxon>
        <taxon>Aspergillus</taxon>
        <taxon>Aspergillus subgen. Nidulantes</taxon>
    </lineage>
</organism>
<dbReference type="SUPFAM" id="SSF50969">
    <property type="entry name" value="YVTN repeat-like/Quinoprotein amine dehydrogenase"/>
    <property type="match status" value="1"/>
</dbReference>
<sequence length="567" mass="62192">MDNTGGSGISCSISLSEDGGHAAQLNGKDLIVHLNPTASEFKEVQVVKVKENGCKFLKFSRSNPELAPGTHDYDVEGIPSRRLLCASDSRVLVWEANPLQLQAEIENIESGALNIDFGGDENEVIVFHAWHTKLTVFELDTGRSQIIKSPKFSHYNSFGYRPKTRQFAVLLKPEAADILTIHEFRSYELIGREVLPTVDAQGLKWSPDGRWIAVWDAASAGTKVLIFTADGQVFRTYTGPPESDGSFDLGVKGIEWSPVSGQSGASEILAVGKVDGTVDLLRTKTFSCSSTLSHVFQIDQYSPSIWRERSTAGGGGLEYAESSGSSAFTTTVEPSGAPRGVSMMGFSSDGTLLSTVDQIRPNIVWIWSLENSPTLVSALVHEHAVRQVVWHHSRTQLLITTANAALPGVRYWGLHGPPSIVRIPGSRNDSGKCDVRWLSSDQSEESRFWFGTPDDFILGYIEGEGQTGASHFRFLNAISEVVQGQGYAFYLKDKAQHAVVFEKQTLERLNKDVQSYRLITVATLVDRLKINGSLARQALADLEEKGQIKKVVGHSKMNIYTRAVTAE</sequence>
<dbReference type="Gene3D" id="1.10.10.10">
    <property type="entry name" value="Winged helix-like DNA-binding domain superfamily/Winged helix DNA-binding domain"/>
    <property type="match status" value="1"/>
</dbReference>
<dbReference type="RefSeq" id="XP_040754225.1">
    <property type="nucleotide sequence ID" value="XM_040894554.1"/>
</dbReference>
<proteinExistence type="inferred from homology"/>
<evidence type="ECO:0000256" key="3">
    <source>
        <dbReference type="ARBA" id="ARBA00023274"/>
    </source>
</evidence>
<accession>A0A2T5M2S5</accession>
<dbReference type="Proteomes" id="UP000244073">
    <property type="component" value="Unassembled WGS sequence"/>
</dbReference>
<dbReference type="InterPro" id="IPR015943">
    <property type="entry name" value="WD40/YVTN_repeat-like_dom_sf"/>
</dbReference>
<protein>
    <recommendedName>
        <fullName evidence="7">40S ribosomal protein S25</fullName>
    </recommendedName>
</protein>
<dbReference type="InterPro" id="IPR052778">
    <property type="entry name" value="Centrosome-WD_assoc"/>
</dbReference>
<feature type="coiled-coil region" evidence="4">
    <location>
        <begin position="492"/>
        <end position="545"/>
    </location>
</feature>
<gene>
    <name evidence="5" type="ORF">P175DRAFT_0453818</name>
</gene>
<dbReference type="InterPro" id="IPR004977">
    <property type="entry name" value="Ribosomal_eS25"/>
</dbReference>
<dbReference type="Pfam" id="PF03297">
    <property type="entry name" value="Ribosomal_S25"/>
    <property type="match status" value="1"/>
</dbReference>